<evidence type="ECO:0000313" key="3">
    <source>
        <dbReference type="EMBL" id="MDO1448341.1"/>
    </source>
</evidence>
<comment type="caution">
    <text evidence="3">The sequence shown here is derived from an EMBL/GenBank/DDBJ whole genome shotgun (WGS) entry which is preliminary data.</text>
</comment>
<reference evidence="3" key="1">
    <citation type="submission" date="2023-07" db="EMBL/GenBank/DDBJ databases">
        <title>The genome sequence of Rhodocytophaga aerolata KACC 12507.</title>
        <authorList>
            <person name="Zhang X."/>
        </authorList>
    </citation>
    <scope>NUCLEOTIDE SEQUENCE</scope>
    <source>
        <strain evidence="3">KACC 12507</strain>
    </source>
</reference>
<proteinExistence type="predicted"/>
<accession>A0ABT8R8B7</accession>
<keyword evidence="2" id="KW-0732">Signal</keyword>
<feature type="signal peptide" evidence="2">
    <location>
        <begin position="1"/>
        <end position="23"/>
    </location>
</feature>
<evidence type="ECO:0000256" key="1">
    <source>
        <dbReference type="SAM" id="MobiDB-lite"/>
    </source>
</evidence>
<gene>
    <name evidence="3" type="ORF">Q0590_18845</name>
</gene>
<organism evidence="3 4">
    <name type="scientific">Rhodocytophaga aerolata</name>
    <dbReference type="NCBI Taxonomy" id="455078"/>
    <lineage>
        <taxon>Bacteria</taxon>
        <taxon>Pseudomonadati</taxon>
        <taxon>Bacteroidota</taxon>
        <taxon>Cytophagia</taxon>
        <taxon>Cytophagales</taxon>
        <taxon>Rhodocytophagaceae</taxon>
        <taxon>Rhodocytophaga</taxon>
    </lineage>
</organism>
<evidence type="ECO:0000256" key="2">
    <source>
        <dbReference type="SAM" id="SignalP"/>
    </source>
</evidence>
<sequence length="289" mass="31049">MKKINRSSALAILAMSLMFSACNKDDQKPASSTDSVVADNNKGMAESDDVLSMSETDMTASNDKMARMSAEEEIVYTNSYGATVTITPKGTNSTGTLLIDFGTAGVKSPIDGRTRKGKIQIVYTGKYRVVGSRQTISLDNYYVDGNRVEGTKVLTHSYDNTVLVTSIKETGGKITFSDGKILEWNSERTRKWDVKNTPFDITDDEVTVAGVASGKSREGIAFTATIENNQPLLWKVSCLAISNYVAVSGVLKLTSATGTEYTVDYGDGNCNKEVIISSGGTSKAISLTN</sequence>
<evidence type="ECO:0008006" key="5">
    <source>
        <dbReference type="Google" id="ProtNLM"/>
    </source>
</evidence>
<dbReference type="EMBL" id="JAUKPO010000011">
    <property type="protein sequence ID" value="MDO1448341.1"/>
    <property type="molecule type" value="Genomic_DNA"/>
</dbReference>
<dbReference type="PROSITE" id="PS51257">
    <property type="entry name" value="PROKAR_LIPOPROTEIN"/>
    <property type="match status" value="1"/>
</dbReference>
<feature type="chain" id="PRO_5047099533" description="Lipoprotein" evidence="2">
    <location>
        <begin position="24"/>
        <end position="289"/>
    </location>
</feature>
<dbReference type="Proteomes" id="UP001168528">
    <property type="component" value="Unassembled WGS sequence"/>
</dbReference>
<keyword evidence="4" id="KW-1185">Reference proteome</keyword>
<dbReference type="RefSeq" id="WP_302039143.1">
    <property type="nucleotide sequence ID" value="NZ_JAUKPO010000011.1"/>
</dbReference>
<name>A0ABT8R8B7_9BACT</name>
<feature type="region of interest" description="Disordered" evidence="1">
    <location>
        <begin position="28"/>
        <end position="52"/>
    </location>
</feature>
<evidence type="ECO:0000313" key="4">
    <source>
        <dbReference type="Proteomes" id="UP001168528"/>
    </source>
</evidence>
<protein>
    <recommendedName>
        <fullName evidence="5">Lipoprotein</fullName>
    </recommendedName>
</protein>